<dbReference type="KEGG" id="dee:HQN60_00650"/>
<dbReference type="SUPFAM" id="SSF53850">
    <property type="entry name" value="Periplasmic binding protein-like II"/>
    <property type="match status" value="1"/>
</dbReference>
<dbReference type="Proteomes" id="UP000504844">
    <property type="component" value="Chromosome"/>
</dbReference>
<dbReference type="NCBIfam" id="NF002964">
    <property type="entry name" value="PRK03635.1"/>
    <property type="match status" value="1"/>
</dbReference>
<keyword evidence="3 6" id="KW-0238">DNA-binding</keyword>
<organism evidence="6 7">
    <name type="scientific">Deefgea piscis</name>
    <dbReference type="NCBI Taxonomy" id="2739061"/>
    <lineage>
        <taxon>Bacteria</taxon>
        <taxon>Pseudomonadati</taxon>
        <taxon>Pseudomonadota</taxon>
        <taxon>Betaproteobacteria</taxon>
        <taxon>Neisseriales</taxon>
        <taxon>Chitinibacteraceae</taxon>
        <taxon>Deefgea</taxon>
    </lineage>
</organism>
<dbReference type="AlphaFoldDB" id="A0A6M8SM94"/>
<keyword evidence="2" id="KW-0805">Transcription regulation</keyword>
<dbReference type="PANTHER" id="PTHR30579">
    <property type="entry name" value="TRANSCRIPTIONAL REGULATOR"/>
    <property type="match status" value="1"/>
</dbReference>
<name>A0A6M8SM94_9NEIS</name>
<dbReference type="GO" id="GO:0003677">
    <property type="term" value="F:DNA binding"/>
    <property type="evidence" value="ECO:0007669"/>
    <property type="project" value="UniProtKB-KW"/>
</dbReference>
<dbReference type="NCBIfam" id="TIGR03298">
    <property type="entry name" value="argP"/>
    <property type="match status" value="1"/>
</dbReference>
<gene>
    <name evidence="6" type="ORF">HQN60_00650</name>
</gene>
<dbReference type="PROSITE" id="PS50931">
    <property type="entry name" value="HTH_LYSR"/>
    <property type="match status" value="1"/>
</dbReference>
<evidence type="ECO:0000313" key="6">
    <source>
        <dbReference type="EMBL" id="QKJ65368.1"/>
    </source>
</evidence>
<dbReference type="InterPro" id="IPR005119">
    <property type="entry name" value="LysR_subst-bd"/>
</dbReference>
<evidence type="ECO:0000256" key="1">
    <source>
        <dbReference type="ARBA" id="ARBA00009437"/>
    </source>
</evidence>
<dbReference type="RefSeq" id="WP_173531878.1">
    <property type="nucleotide sequence ID" value="NZ_CP054143.1"/>
</dbReference>
<evidence type="ECO:0000256" key="3">
    <source>
        <dbReference type="ARBA" id="ARBA00023125"/>
    </source>
</evidence>
<dbReference type="Gene3D" id="1.10.10.10">
    <property type="entry name" value="Winged helix-like DNA-binding domain superfamily/Winged helix DNA-binding domain"/>
    <property type="match status" value="1"/>
</dbReference>
<evidence type="ECO:0000256" key="2">
    <source>
        <dbReference type="ARBA" id="ARBA00023015"/>
    </source>
</evidence>
<dbReference type="InterPro" id="IPR036390">
    <property type="entry name" value="WH_DNA-bd_sf"/>
</dbReference>
<proteinExistence type="inferred from homology"/>
<dbReference type="Gene3D" id="3.40.190.290">
    <property type="match status" value="1"/>
</dbReference>
<dbReference type="SUPFAM" id="SSF46785">
    <property type="entry name" value="Winged helix' DNA-binding domain"/>
    <property type="match status" value="1"/>
</dbReference>
<dbReference type="InterPro" id="IPR017685">
    <property type="entry name" value="ArgP"/>
</dbReference>
<evidence type="ECO:0000256" key="4">
    <source>
        <dbReference type="ARBA" id="ARBA00023163"/>
    </source>
</evidence>
<feature type="domain" description="HTH lysR-type" evidence="5">
    <location>
        <begin position="9"/>
        <end position="65"/>
    </location>
</feature>
<dbReference type="Pfam" id="PF03466">
    <property type="entry name" value="LysR_substrate"/>
    <property type="match status" value="1"/>
</dbReference>
<dbReference type="InterPro" id="IPR000847">
    <property type="entry name" value="LysR_HTH_N"/>
</dbReference>
<comment type="similarity">
    <text evidence="1">Belongs to the LysR transcriptional regulatory family.</text>
</comment>
<accession>A0A6M8SM94</accession>
<sequence length="303" mass="32958">MPPPFLLMFDYKLLEALDMVLRCGSFDAAAKRLHLTPSAISQRIRQLEERHGEVLLRRETPLSATASGEKLLAHVRQVRLLEADLATQFNANNDDVAWSNLRVGITADSLAIGLIAAIAPNLIPAKLLLDCVVDDEAYTLDLLRSGDVIGCISTQPLPVAGCVAIPLGELPYIGVANAQFVTQYFANGVHAQSLAGAPAAVFGQKESLHRRLLRERFALLDEQFPCYVIPESHALYAAAKSGLAYAIVPRAQAATELTAGTMLALAEFATTVPLYWHHWARQTRPALALTQAIEQFAASHFAR</sequence>
<evidence type="ECO:0000313" key="7">
    <source>
        <dbReference type="Proteomes" id="UP000504844"/>
    </source>
</evidence>
<reference evidence="6 7" key="1">
    <citation type="submission" date="2020-05" db="EMBL/GenBank/DDBJ databases">
        <title>Complete genome sequence of Deefgea sp. D17.</title>
        <authorList>
            <person name="Bae J.-W."/>
            <person name="Han J.E."/>
        </authorList>
    </citation>
    <scope>NUCLEOTIDE SEQUENCE [LARGE SCALE GENOMIC DNA]</scope>
    <source>
        <strain evidence="6 7">D17</strain>
    </source>
</reference>
<keyword evidence="7" id="KW-1185">Reference proteome</keyword>
<dbReference type="EMBL" id="CP054143">
    <property type="protein sequence ID" value="QKJ65368.1"/>
    <property type="molecule type" value="Genomic_DNA"/>
</dbReference>
<dbReference type="InterPro" id="IPR050176">
    <property type="entry name" value="LTTR"/>
</dbReference>
<dbReference type="Pfam" id="PF00126">
    <property type="entry name" value="HTH_1"/>
    <property type="match status" value="1"/>
</dbReference>
<dbReference type="GO" id="GO:0003700">
    <property type="term" value="F:DNA-binding transcription factor activity"/>
    <property type="evidence" value="ECO:0007669"/>
    <property type="project" value="InterPro"/>
</dbReference>
<evidence type="ECO:0000259" key="5">
    <source>
        <dbReference type="PROSITE" id="PS50931"/>
    </source>
</evidence>
<keyword evidence="4" id="KW-0804">Transcription</keyword>
<dbReference type="PANTHER" id="PTHR30579:SF2">
    <property type="entry name" value="HTH-TYPE TRANSCRIPTIONAL REGULATOR ARGP"/>
    <property type="match status" value="1"/>
</dbReference>
<protein>
    <submittedName>
        <fullName evidence="6">ArgP/LysG family DNA-binding transcriptional regulator</fullName>
    </submittedName>
</protein>
<dbReference type="InterPro" id="IPR036388">
    <property type="entry name" value="WH-like_DNA-bd_sf"/>
</dbReference>